<keyword evidence="2" id="KW-1185">Reference proteome</keyword>
<accession>A0A251UY84</accession>
<gene>
    <name evidence="1" type="ORF">HannXRQ_Chr04g0110021</name>
</gene>
<keyword evidence="1" id="KW-0808">Transferase</keyword>
<organism evidence="1 2">
    <name type="scientific">Helianthus annuus</name>
    <name type="common">Common sunflower</name>
    <dbReference type="NCBI Taxonomy" id="4232"/>
    <lineage>
        <taxon>Eukaryota</taxon>
        <taxon>Viridiplantae</taxon>
        <taxon>Streptophyta</taxon>
        <taxon>Embryophyta</taxon>
        <taxon>Tracheophyta</taxon>
        <taxon>Spermatophyta</taxon>
        <taxon>Magnoliopsida</taxon>
        <taxon>eudicotyledons</taxon>
        <taxon>Gunneridae</taxon>
        <taxon>Pentapetalae</taxon>
        <taxon>asterids</taxon>
        <taxon>campanulids</taxon>
        <taxon>Asterales</taxon>
        <taxon>Asteraceae</taxon>
        <taxon>Asteroideae</taxon>
        <taxon>Heliantheae alliance</taxon>
        <taxon>Heliantheae</taxon>
        <taxon>Helianthus</taxon>
    </lineage>
</organism>
<dbReference type="GO" id="GO:0047262">
    <property type="term" value="F:polygalacturonate 4-alpha-galacturonosyltransferase activity"/>
    <property type="evidence" value="ECO:0007669"/>
    <property type="project" value="InterPro"/>
</dbReference>
<dbReference type="Proteomes" id="UP000215914">
    <property type="component" value="Chromosome 4"/>
</dbReference>
<sequence>MTLAKASVVITKEHNNLHLAWQLSSDDRPITREEAKPLIIILSTLIPKSQDAHYDIGTTMITMKSHIQALEERAHAVTVRSAYFGQLAAESFPKYAHYVNVKLLTDWLTNKTIREHANENNNSPRLVDNHLCHFYLFSDNLLEASAVVNFTILNTDHPKQFMFHVVTNSANYAAMQAWFVTNDFKGSIIEVQKVEDLT</sequence>
<reference evidence="2" key="1">
    <citation type="journal article" date="2017" name="Nature">
        <title>The sunflower genome provides insights into oil metabolism, flowering and Asterid evolution.</title>
        <authorList>
            <person name="Badouin H."/>
            <person name="Gouzy J."/>
            <person name="Grassa C.J."/>
            <person name="Murat F."/>
            <person name="Staton S.E."/>
            <person name="Cottret L."/>
            <person name="Lelandais-Briere C."/>
            <person name="Owens G.L."/>
            <person name="Carrere S."/>
            <person name="Mayjonade B."/>
            <person name="Legrand L."/>
            <person name="Gill N."/>
            <person name="Kane N.C."/>
            <person name="Bowers J.E."/>
            <person name="Hubner S."/>
            <person name="Bellec A."/>
            <person name="Berard A."/>
            <person name="Berges H."/>
            <person name="Blanchet N."/>
            <person name="Boniface M.C."/>
            <person name="Brunel D."/>
            <person name="Catrice O."/>
            <person name="Chaidir N."/>
            <person name="Claudel C."/>
            <person name="Donnadieu C."/>
            <person name="Faraut T."/>
            <person name="Fievet G."/>
            <person name="Helmstetter N."/>
            <person name="King M."/>
            <person name="Knapp S.J."/>
            <person name="Lai Z."/>
            <person name="Le Paslier M.C."/>
            <person name="Lippi Y."/>
            <person name="Lorenzon L."/>
            <person name="Mandel J.R."/>
            <person name="Marage G."/>
            <person name="Marchand G."/>
            <person name="Marquand E."/>
            <person name="Bret-Mestries E."/>
            <person name="Morien E."/>
            <person name="Nambeesan S."/>
            <person name="Nguyen T."/>
            <person name="Pegot-Espagnet P."/>
            <person name="Pouilly N."/>
            <person name="Raftis F."/>
            <person name="Sallet E."/>
            <person name="Schiex T."/>
            <person name="Thomas J."/>
            <person name="Vandecasteele C."/>
            <person name="Vares D."/>
            <person name="Vear F."/>
            <person name="Vautrin S."/>
            <person name="Crespi M."/>
            <person name="Mangin B."/>
            <person name="Burke J.M."/>
            <person name="Salse J."/>
            <person name="Munos S."/>
            <person name="Vincourt P."/>
            <person name="Rieseberg L.H."/>
            <person name="Langlade N.B."/>
        </authorList>
    </citation>
    <scope>NUCLEOTIDE SEQUENCE [LARGE SCALE GENOMIC DNA]</scope>
    <source>
        <strain evidence="2">cv. SF193</strain>
    </source>
</reference>
<evidence type="ECO:0000313" key="2">
    <source>
        <dbReference type="Proteomes" id="UP000215914"/>
    </source>
</evidence>
<dbReference type="InParanoid" id="A0A251UY84"/>
<evidence type="ECO:0000313" key="1">
    <source>
        <dbReference type="EMBL" id="OTG28327.1"/>
    </source>
</evidence>
<dbReference type="OMA" id="TIREHAN"/>
<dbReference type="InterPro" id="IPR029993">
    <property type="entry name" value="GAUT"/>
</dbReference>
<dbReference type="PANTHER" id="PTHR32116">
    <property type="entry name" value="GALACTURONOSYLTRANSFERASE 4-RELATED"/>
    <property type="match status" value="1"/>
</dbReference>
<name>A0A251UY84_HELAN</name>
<dbReference type="AlphaFoldDB" id="A0A251UY84"/>
<dbReference type="EMBL" id="CM007893">
    <property type="protein sequence ID" value="OTG28327.1"/>
    <property type="molecule type" value="Genomic_DNA"/>
</dbReference>
<protein>
    <submittedName>
        <fullName evidence="1">Putative nucleotide-diphospho-sugar transferase, Plant galacturonosyltransferase GAUT</fullName>
    </submittedName>
</protein>
<proteinExistence type="predicted"/>
<dbReference type="PANTHER" id="PTHR32116:SF20">
    <property type="entry name" value="HEXOSYLTRANSFERASE GAUT11"/>
    <property type="match status" value="1"/>
</dbReference>